<gene>
    <name evidence="2" type="ORF">KY290_011042</name>
</gene>
<organism evidence="2 3">
    <name type="scientific">Solanum tuberosum</name>
    <name type="common">Potato</name>
    <dbReference type="NCBI Taxonomy" id="4113"/>
    <lineage>
        <taxon>Eukaryota</taxon>
        <taxon>Viridiplantae</taxon>
        <taxon>Streptophyta</taxon>
        <taxon>Embryophyta</taxon>
        <taxon>Tracheophyta</taxon>
        <taxon>Spermatophyta</taxon>
        <taxon>Magnoliopsida</taxon>
        <taxon>eudicotyledons</taxon>
        <taxon>Gunneridae</taxon>
        <taxon>Pentapetalae</taxon>
        <taxon>asterids</taxon>
        <taxon>lamiids</taxon>
        <taxon>Solanales</taxon>
        <taxon>Solanaceae</taxon>
        <taxon>Solanoideae</taxon>
        <taxon>Solaneae</taxon>
        <taxon>Solanum</taxon>
    </lineage>
</organism>
<evidence type="ECO:0000313" key="2">
    <source>
        <dbReference type="EMBL" id="KAH0773905.1"/>
    </source>
</evidence>
<name>A0ABQ7VZI7_SOLTU</name>
<reference evidence="2 3" key="1">
    <citation type="journal article" date="2021" name="bioRxiv">
        <title>Chromosome-scale and haplotype-resolved genome assembly of a tetraploid potato cultivar.</title>
        <authorList>
            <person name="Sun H."/>
            <person name="Jiao W.-B."/>
            <person name="Krause K."/>
            <person name="Campoy J.A."/>
            <person name="Goel M."/>
            <person name="Folz-Donahue K."/>
            <person name="Kukat C."/>
            <person name="Huettel B."/>
            <person name="Schneeberger K."/>
        </authorList>
    </citation>
    <scope>NUCLEOTIDE SEQUENCE [LARGE SCALE GENOMIC DNA]</scope>
    <source>
        <strain evidence="2">SolTubOtavaFocal</strain>
        <tissue evidence="2">Leaves</tissue>
    </source>
</reference>
<feature type="compositionally biased region" description="Polar residues" evidence="1">
    <location>
        <begin position="74"/>
        <end position="83"/>
    </location>
</feature>
<keyword evidence="3" id="KW-1185">Reference proteome</keyword>
<accession>A0ABQ7VZI7</accession>
<dbReference type="Proteomes" id="UP000826656">
    <property type="component" value="Unassembled WGS sequence"/>
</dbReference>
<sequence length="111" mass="12043">MPNPVVPKSLMNLFDELPNTQSLDEFWGELPKSKSSKRKHKTGQNKKACQESRRKAREEVAVEQQKRDALLAGASSSAITDPSSRVPADPMQVSESAPFDKGACTALTTGA</sequence>
<evidence type="ECO:0000256" key="1">
    <source>
        <dbReference type="SAM" id="MobiDB-lite"/>
    </source>
</evidence>
<proteinExistence type="predicted"/>
<feature type="compositionally biased region" description="Basic residues" evidence="1">
    <location>
        <begin position="34"/>
        <end position="44"/>
    </location>
</feature>
<feature type="compositionally biased region" description="Basic and acidic residues" evidence="1">
    <location>
        <begin position="48"/>
        <end position="69"/>
    </location>
</feature>
<protein>
    <submittedName>
        <fullName evidence="2">Uncharacterized protein</fullName>
    </submittedName>
</protein>
<evidence type="ECO:0000313" key="3">
    <source>
        <dbReference type="Proteomes" id="UP000826656"/>
    </source>
</evidence>
<feature type="region of interest" description="Disordered" evidence="1">
    <location>
        <begin position="30"/>
        <end position="111"/>
    </location>
</feature>
<comment type="caution">
    <text evidence="2">The sequence shown here is derived from an EMBL/GenBank/DDBJ whole genome shotgun (WGS) entry which is preliminary data.</text>
</comment>
<dbReference type="EMBL" id="JAIVGD010000005">
    <property type="protein sequence ID" value="KAH0773905.1"/>
    <property type="molecule type" value="Genomic_DNA"/>
</dbReference>